<evidence type="ECO:0000313" key="3">
    <source>
        <dbReference type="Proteomes" id="UP000319771"/>
    </source>
</evidence>
<feature type="non-terminal residue" evidence="2">
    <location>
        <position position="125"/>
    </location>
</feature>
<dbReference type="InterPro" id="IPR025665">
    <property type="entry name" value="Beta-barrel_OMP_2"/>
</dbReference>
<evidence type="ECO:0000313" key="2">
    <source>
        <dbReference type="EMBL" id="TMQ73737.1"/>
    </source>
</evidence>
<accession>A0A538UD34</accession>
<evidence type="ECO:0000259" key="1">
    <source>
        <dbReference type="Pfam" id="PF13568"/>
    </source>
</evidence>
<protein>
    <submittedName>
        <fullName evidence="2">PorT family protein</fullName>
    </submittedName>
</protein>
<sequence>MRTGFDGGVGFSFTGAGILGGAVEFHYVARGLKYDFVETTGSGLLIKTTMKLDYVDIPMLLQITPRAAGPVRPVFVVGPVVGFKTSANFAVDGGGSADLGSAAKSTTFGGVVGVGMRIRTVEGSG</sequence>
<feature type="domain" description="Outer membrane protein beta-barrel" evidence="1">
    <location>
        <begin position="2"/>
        <end position="119"/>
    </location>
</feature>
<dbReference type="AlphaFoldDB" id="A0A538UD34"/>
<proteinExistence type="predicted"/>
<dbReference type="Pfam" id="PF13568">
    <property type="entry name" value="OMP_b-brl_2"/>
    <property type="match status" value="1"/>
</dbReference>
<comment type="caution">
    <text evidence="2">The sequence shown here is derived from an EMBL/GenBank/DDBJ whole genome shotgun (WGS) entry which is preliminary data.</text>
</comment>
<organism evidence="2 3">
    <name type="scientific">Eiseniibacteriota bacterium</name>
    <dbReference type="NCBI Taxonomy" id="2212470"/>
    <lineage>
        <taxon>Bacteria</taxon>
        <taxon>Candidatus Eiseniibacteriota</taxon>
    </lineage>
</organism>
<dbReference type="Proteomes" id="UP000319771">
    <property type="component" value="Unassembled WGS sequence"/>
</dbReference>
<reference evidence="2 3" key="1">
    <citation type="journal article" date="2019" name="Nat. Microbiol.">
        <title>Mediterranean grassland soil C-N compound turnover is dependent on rainfall and depth, and is mediated by genomically divergent microorganisms.</title>
        <authorList>
            <person name="Diamond S."/>
            <person name="Andeer P.F."/>
            <person name="Li Z."/>
            <person name="Crits-Christoph A."/>
            <person name="Burstein D."/>
            <person name="Anantharaman K."/>
            <person name="Lane K.R."/>
            <person name="Thomas B.C."/>
            <person name="Pan C."/>
            <person name="Northen T.R."/>
            <person name="Banfield J.F."/>
        </authorList>
    </citation>
    <scope>NUCLEOTIDE SEQUENCE [LARGE SCALE GENOMIC DNA]</scope>
    <source>
        <strain evidence="2">WS_11</strain>
    </source>
</reference>
<dbReference type="EMBL" id="VBPB01000046">
    <property type="protein sequence ID" value="TMQ73737.1"/>
    <property type="molecule type" value="Genomic_DNA"/>
</dbReference>
<gene>
    <name evidence="2" type="ORF">E6K81_03160</name>
</gene>
<name>A0A538UD34_UNCEI</name>